<keyword evidence="1" id="KW-0472">Membrane</keyword>
<gene>
    <name evidence="2" type="ORF">A3B45_01890</name>
</gene>
<evidence type="ECO:0000256" key="1">
    <source>
        <dbReference type="SAM" id="Phobius"/>
    </source>
</evidence>
<protein>
    <recommendedName>
        <fullName evidence="4">Type IV pilus modification protein PilV</fullName>
    </recommendedName>
</protein>
<dbReference type="Proteomes" id="UP000178565">
    <property type="component" value="Unassembled WGS sequence"/>
</dbReference>
<organism evidence="2 3">
    <name type="scientific">Candidatus Daviesbacteria bacterium RIFCSPLOWO2_01_FULL_39_12</name>
    <dbReference type="NCBI Taxonomy" id="1797785"/>
    <lineage>
        <taxon>Bacteria</taxon>
        <taxon>Candidatus Daviesiibacteriota</taxon>
    </lineage>
</organism>
<reference evidence="2 3" key="1">
    <citation type="journal article" date="2016" name="Nat. Commun.">
        <title>Thousands of microbial genomes shed light on interconnected biogeochemical processes in an aquifer system.</title>
        <authorList>
            <person name="Anantharaman K."/>
            <person name="Brown C.T."/>
            <person name="Hug L.A."/>
            <person name="Sharon I."/>
            <person name="Castelle C.J."/>
            <person name="Probst A.J."/>
            <person name="Thomas B.C."/>
            <person name="Singh A."/>
            <person name="Wilkins M.J."/>
            <person name="Karaoz U."/>
            <person name="Brodie E.L."/>
            <person name="Williams K.H."/>
            <person name="Hubbard S.S."/>
            <person name="Banfield J.F."/>
        </authorList>
    </citation>
    <scope>NUCLEOTIDE SEQUENCE [LARGE SCALE GENOMIC DNA]</scope>
</reference>
<name>A0A1F5KM50_9BACT</name>
<evidence type="ECO:0008006" key="4">
    <source>
        <dbReference type="Google" id="ProtNLM"/>
    </source>
</evidence>
<sequence>MLDKEKGQSLLELIIVVALALMVIAALTFATITSLRNAYLSKSSLQATKFAQEGIEKVRSIRDRDGSVSTGFNGGTNKFSQLWGIKLYEVCIPSPCNFLLDPLNNNLSQNNTAAEDLGDSFKRSVKISDDTSSYQDKKEVTVIVNWVDFSGTHESRLTTYLRKI</sequence>
<dbReference type="STRING" id="1797785.A3B45_01890"/>
<dbReference type="EMBL" id="MFDM01000031">
    <property type="protein sequence ID" value="OGE41952.1"/>
    <property type="molecule type" value="Genomic_DNA"/>
</dbReference>
<evidence type="ECO:0000313" key="3">
    <source>
        <dbReference type="Proteomes" id="UP000178565"/>
    </source>
</evidence>
<dbReference type="AlphaFoldDB" id="A0A1F5KM50"/>
<evidence type="ECO:0000313" key="2">
    <source>
        <dbReference type="EMBL" id="OGE41952.1"/>
    </source>
</evidence>
<proteinExistence type="predicted"/>
<accession>A0A1F5KM50</accession>
<keyword evidence="1" id="KW-1133">Transmembrane helix</keyword>
<feature type="transmembrane region" description="Helical" evidence="1">
    <location>
        <begin position="13"/>
        <end position="35"/>
    </location>
</feature>
<comment type="caution">
    <text evidence="2">The sequence shown here is derived from an EMBL/GenBank/DDBJ whole genome shotgun (WGS) entry which is preliminary data.</text>
</comment>
<keyword evidence="1" id="KW-0812">Transmembrane</keyword>